<sequence>MHTIKSLGWVVGLSIVALGIAAPARADRSYSDITGTNIWNNTAPVFDTDDKLDPELTANITRLNQESQAAFQACGAALTEQTPTSRRFTRQPQTPPPVPQACQRLEQLRAEVENLRTTLQQKDISRANSGLRTW</sequence>
<protein>
    <submittedName>
        <fullName evidence="2">Uncharacterized protein</fullName>
    </submittedName>
</protein>
<accession>A0ABV0JRR4</accession>
<evidence type="ECO:0000256" key="1">
    <source>
        <dbReference type="SAM" id="Coils"/>
    </source>
</evidence>
<proteinExistence type="predicted"/>
<comment type="caution">
    <text evidence="2">The sequence shown here is derived from an EMBL/GenBank/DDBJ whole genome shotgun (WGS) entry which is preliminary data.</text>
</comment>
<gene>
    <name evidence="2" type="ORF">NDI37_16960</name>
</gene>
<keyword evidence="3" id="KW-1185">Reference proteome</keyword>
<name>A0ABV0JRR4_9CYAN</name>
<reference evidence="2 3" key="1">
    <citation type="submission" date="2022-04" db="EMBL/GenBank/DDBJ databases">
        <title>Positive selection, recombination, and allopatry shape intraspecific diversity of widespread and dominant cyanobacteria.</title>
        <authorList>
            <person name="Wei J."/>
            <person name="Shu W."/>
            <person name="Hu C."/>
        </authorList>
    </citation>
    <scope>NUCLEOTIDE SEQUENCE [LARGE SCALE GENOMIC DNA]</scope>
    <source>
        <strain evidence="2 3">GB2-A5</strain>
    </source>
</reference>
<evidence type="ECO:0000313" key="3">
    <source>
        <dbReference type="Proteomes" id="UP001442494"/>
    </source>
</evidence>
<dbReference type="RefSeq" id="WP_190425769.1">
    <property type="nucleotide sequence ID" value="NZ_JAMPKK010000038.1"/>
</dbReference>
<evidence type="ECO:0000313" key="2">
    <source>
        <dbReference type="EMBL" id="MEP0866155.1"/>
    </source>
</evidence>
<dbReference type="EMBL" id="JAMPKK010000038">
    <property type="protein sequence ID" value="MEP0866155.1"/>
    <property type="molecule type" value="Genomic_DNA"/>
</dbReference>
<organism evidence="2 3">
    <name type="scientific">Funiculus sociatus GB2-A5</name>
    <dbReference type="NCBI Taxonomy" id="2933946"/>
    <lineage>
        <taxon>Bacteria</taxon>
        <taxon>Bacillati</taxon>
        <taxon>Cyanobacteriota</taxon>
        <taxon>Cyanophyceae</taxon>
        <taxon>Coleofasciculales</taxon>
        <taxon>Coleofasciculaceae</taxon>
        <taxon>Funiculus</taxon>
    </lineage>
</organism>
<keyword evidence="1" id="KW-0175">Coiled coil</keyword>
<feature type="coiled-coil region" evidence="1">
    <location>
        <begin position="98"/>
        <end position="125"/>
    </location>
</feature>
<dbReference type="Proteomes" id="UP001442494">
    <property type="component" value="Unassembled WGS sequence"/>
</dbReference>